<reference evidence="3 4" key="1">
    <citation type="journal article" date="2021" name="Nat. Commun.">
        <title>Genetic determinants of endophytism in the Arabidopsis root mycobiome.</title>
        <authorList>
            <person name="Mesny F."/>
            <person name="Miyauchi S."/>
            <person name="Thiergart T."/>
            <person name="Pickel B."/>
            <person name="Atanasova L."/>
            <person name="Karlsson M."/>
            <person name="Huettel B."/>
            <person name="Barry K.W."/>
            <person name="Haridas S."/>
            <person name="Chen C."/>
            <person name="Bauer D."/>
            <person name="Andreopoulos W."/>
            <person name="Pangilinan J."/>
            <person name="LaButti K."/>
            <person name="Riley R."/>
            <person name="Lipzen A."/>
            <person name="Clum A."/>
            <person name="Drula E."/>
            <person name="Henrissat B."/>
            <person name="Kohler A."/>
            <person name="Grigoriev I.V."/>
            <person name="Martin F.M."/>
            <person name="Hacquard S."/>
        </authorList>
    </citation>
    <scope>NUCLEOTIDE SEQUENCE [LARGE SCALE GENOMIC DNA]</scope>
    <source>
        <strain evidence="3 4">MPI-SDFR-AT-0080</strain>
    </source>
</reference>
<evidence type="ECO:0000313" key="3">
    <source>
        <dbReference type="EMBL" id="KAH7034285.1"/>
    </source>
</evidence>
<feature type="region of interest" description="Disordered" evidence="1">
    <location>
        <begin position="406"/>
        <end position="444"/>
    </location>
</feature>
<evidence type="ECO:0000313" key="4">
    <source>
        <dbReference type="Proteomes" id="UP000774617"/>
    </source>
</evidence>
<keyword evidence="2" id="KW-0732">Signal</keyword>
<sequence length="444" mass="50455">MPLYYNTEPALIAALNLLFLACVSCDALGPSSFAGARHLSAACLLYYEQAADSSRSWTLRWWYSHSVASHFVAPELTAGKDIGAGAIDRFANSKYYDKVYDRIPNPKKRWSKYRQRRKSVGQADCSRDLVKQEDPSQNGFSYDGNDDLDYDGYDYRDSRRPRERSRREPDHYDRYSVNNRRRDYDRQTPRSYEEKHQAYDMIPYRPRAPRADYNRRALSASGLQGGRAPFTHTDDYSEEEDDISRSRRDFTRAFVETDAFNDPDIDGPGTPSEAYSGRRSSSIRSRPADEYVPPPHPHARAVRAVSVRESGPPPLAQQARVDAYRKSYSTRDAYSTAPSYDHERRRYGSVRSSASRRRRRSKSPHGSGVASAAMGALAGGFLGTELTKGDTLATVAAAVVGAVGAHEAERKYEKFEQRRQGKNGRSSYDSDADSYYERRRRRSR</sequence>
<feature type="signal peptide" evidence="2">
    <location>
        <begin position="1"/>
        <end position="25"/>
    </location>
</feature>
<feature type="region of interest" description="Disordered" evidence="1">
    <location>
        <begin position="110"/>
        <end position="297"/>
    </location>
</feature>
<organism evidence="3 4">
    <name type="scientific">Macrophomina phaseolina</name>
    <dbReference type="NCBI Taxonomy" id="35725"/>
    <lineage>
        <taxon>Eukaryota</taxon>
        <taxon>Fungi</taxon>
        <taxon>Dikarya</taxon>
        <taxon>Ascomycota</taxon>
        <taxon>Pezizomycotina</taxon>
        <taxon>Dothideomycetes</taxon>
        <taxon>Dothideomycetes incertae sedis</taxon>
        <taxon>Botryosphaeriales</taxon>
        <taxon>Botryosphaeriaceae</taxon>
        <taxon>Macrophomina</taxon>
    </lineage>
</organism>
<feature type="chain" id="PRO_5046932743" description="Glycine zipper 2TM domain-containing protein" evidence="2">
    <location>
        <begin position="26"/>
        <end position="444"/>
    </location>
</feature>
<dbReference type="EMBL" id="JAGTJR010000037">
    <property type="protein sequence ID" value="KAH7034285.1"/>
    <property type="molecule type" value="Genomic_DNA"/>
</dbReference>
<feature type="compositionally biased region" description="Basic residues" evidence="1">
    <location>
        <begin position="354"/>
        <end position="363"/>
    </location>
</feature>
<gene>
    <name evidence="3" type="ORF">B0J12DRAFT_703657</name>
</gene>
<evidence type="ECO:0000256" key="1">
    <source>
        <dbReference type="SAM" id="MobiDB-lite"/>
    </source>
</evidence>
<dbReference type="Proteomes" id="UP000774617">
    <property type="component" value="Unassembled WGS sequence"/>
</dbReference>
<name>A0ABQ8FY02_9PEZI</name>
<comment type="caution">
    <text evidence="3">The sequence shown here is derived from an EMBL/GenBank/DDBJ whole genome shotgun (WGS) entry which is preliminary data.</text>
</comment>
<protein>
    <recommendedName>
        <fullName evidence="5">Glycine zipper 2TM domain-containing protein</fullName>
    </recommendedName>
</protein>
<feature type="compositionally biased region" description="Basic and acidic residues" evidence="1">
    <location>
        <begin position="125"/>
        <end position="134"/>
    </location>
</feature>
<accession>A0ABQ8FY02</accession>
<proteinExistence type="predicted"/>
<feature type="compositionally biased region" description="Basic and acidic residues" evidence="1">
    <location>
        <begin position="406"/>
        <end position="419"/>
    </location>
</feature>
<evidence type="ECO:0008006" key="5">
    <source>
        <dbReference type="Google" id="ProtNLM"/>
    </source>
</evidence>
<keyword evidence="4" id="KW-1185">Reference proteome</keyword>
<feature type="compositionally biased region" description="Basic and acidic residues" evidence="1">
    <location>
        <begin position="153"/>
        <end position="198"/>
    </location>
</feature>
<feature type="compositionally biased region" description="Basic residues" evidence="1">
    <location>
        <begin position="110"/>
        <end position="119"/>
    </location>
</feature>
<evidence type="ECO:0000256" key="2">
    <source>
        <dbReference type="SAM" id="SignalP"/>
    </source>
</evidence>
<feature type="region of interest" description="Disordered" evidence="1">
    <location>
        <begin position="326"/>
        <end position="371"/>
    </location>
</feature>